<keyword evidence="3" id="KW-1185">Reference proteome</keyword>
<sequence>MKVSKFNNIFSKNIIQAELLEELHDIKNGKYKNLIKLCRNYTSNKDYDSYKSLKIKLPIVTFCGTFKGGRKLENLDVYNNLMILDIDHVDIDNVSNIKSELQHDEYIYAVWLSPSGEGLKALVRIESSPIEHKASFDSLKDYFFSKYKIELDNSGSDVTRLCFVSWDSSLFMNENASIYTEKLISKNITPENPQKSKKLNASLAKSAYATEGLNKPEHRKIISVIIKFLKRKDLSITSSFDKWFRVAMALASTFSYDLGEKYYLSLCELDKEKHSELESKNMLRYCYNNRNSEKPSAISLGTIVFYAKEKGFVTRTEKLKANK</sequence>
<evidence type="ECO:0000313" key="2">
    <source>
        <dbReference type="EMBL" id="MUH36207.1"/>
    </source>
</evidence>
<dbReference type="Proteomes" id="UP000540519">
    <property type="component" value="Unassembled WGS sequence"/>
</dbReference>
<accession>A0A7X2ZTN5</accession>
<proteinExistence type="predicted"/>
<feature type="domain" description="BT4734-like N-terminal" evidence="1">
    <location>
        <begin position="53"/>
        <end position="171"/>
    </location>
</feature>
<evidence type="ECO:0000313" key="3">
    <source>
        <dbReference type="Proteomes" id="UP000540519"/>
    </source>
</evidence>
<evidence type="ECO:0000259" key="1">
    <source>
        <dbReference type="Pfam" id="PF08800"/>
    </source>
</evidence>
<gene>
    <name evidence="2" type="ORF">D9O36_10170</name>
</gene>
<reference evidence="2 3" key="1">
    <citation type="journal article" date="2019" name="Mar. Drugs">
        <title>Comparative Genomics and CAZyme Genome Repertoires of Marine Zobellia amurskyensis KMM 3526(T) and Zobellia laminariae KMM 3676(T).</title>
        <authorList>
            <person name="Chernysheva N."/>
            <person name="Bystritskaya E."/>
            <person name="Stenkova A."/>
            <person name="Golovkin I."/>
            <person name="Nedashkovskaya O."/>
            <person name="Isaeva M."/>
        </authorList>
    </citation>
    <scope>NUCLEOTIDE SEQUENCE [LARGE SCALE GENOMIC DNA]</scope>
    <source>
        <strain evidence="2 3">KMM 3526</strain>
    </source>
</reference>
<dbReference type="Pfam" id="PF08800">
    <property type="entry name" value="BT4734-like_N"/>
    <property type="match status" value="1"/>
</dbReference>
<dbReference type="OrthoDB" id="9801888at2"/>
<name>A0A7X2ZTN5_9FLAO</name>
<protein>
    <recommendedName>
        <fullName evidence="1">BT4734-like N-terminal domain-containing protein</fullName>
    </recommendedName>
</protein>
<dbReference type="InterPro" id="IPR014907">
    <property type="entry name" value="BT4734-like_N"/>
</dbReference>
<comment type="caution">
    <text evidence="2">The sequence shown here is derived from an EMBL/GenBank/DDBJ whole genome shotgun (WGS) entry which is preliminary data.</text>
</comment>
<dbReference type="EMBL" id="RCNR01000015">
    <property type="protein sequence ID" value="MUH36207.1"/>
    <property type="molecule type" value="Genomic_DNA"/>
</dbReference>
<organism evidence="2 3">
    <name type="scientific">Zobellia amurskyensis</name>
    <dbReference type="NCBI Taxonomy" id="248905"/>
    <lineage>
        <taxon>Bacteria</taxon>
        <taxon>Pseudomonadati</taxon>
        <taxon>Bacteroidota</taxon>
        <taxon>Flavobacteriia</taxon>
        <taxon>Flavobacteriales</taxon>
        <taxon>Flavobacteriaceae</taxon>
        <taxon>Zobellia</taxon>
    </lineage>
</organism>
<dbReference type="AlphaFoldDB" id="A0A7X2ZTN5"/>
<dbReference type="RefSeq" id="WP_155599834.1">
    <property type="nucleotide sequence ID" value="NZ_RCNR01000015.1"/>
</dbReference>